<dbReference type="InterPro" id="IPR008948">
    <property type="entry name" value="L-Aspartase-like"/>
</dbReference>
<reference evidence="3 4" key="1">
    <citation type="submission" date="2018-06" db="EMBL/GenBank/DDBJ databases">
        <title>Comparative genomics reveals the genomic features of Rhizophagus irregularis, R. cerebriforme, R. diaphanum and Gigaspora rosea, and their symbiotic lifestyle signature.</title>
        <authorList>
            <person name="Morin E."/>
            <person name="San Clemente H."/>
            <person name="Chen E.C.H."/>
            <person name="De La Providencia I."/>
            <person name="Hainaut M."/>
            <person name="Kuo A."/>
            <person name="Kohler A."/>
            <person name="Murat C."/>
            <person name="Tang N."/>
            <person name="Roy S."/>
            <person name="Loubradou J."/>
            <person name="Henrissat B."/>
            <person name="Grigoriev I.V."/>
            <person name="Corradi N."/>
            <person name="Roux C."/>
            <person name="Martin F.M."/>
        </authorList>
    </citation>
    <scope>NUCLEOTIDE SEQUENCE [LARGE SCALE GENOMIC DNA]</scope>
    <source>
        <strain evidence="3 4">DAOM 194757</strain>
    </source>
</reference>
<comment type="caution">
    <text evidence="3">The sequence shown here is derived from an EMBL/GenBank/DDBJ whole genome shotgun (WGS) entry which is preliminary data.</text>
</comment>
<dbReference type="GO" id="GO:0016841">
    <property type="term" value="F:ammonia-lyase activity"/>
    <property type="evidence" value="ECO:0007669"/>
    <property type="project" value="InterPro"/>
</dbReference>
<dbReference type="InterPro" id="IPR024083">
    <property type="entry name" value="Fumarase/histidase_N"/>
</dbReference>
<evidence type="ECO:0000256" key="2">
    <source>
        <dbReference type="ARBA" id="ARBA00023239"/>
    </source>
</evidence>
<dbReference type="STRING" id="44941.A0A397UU94"/>
<sequence length="562" mass="63129">MFQNLYRASQTLKLQHFNLRISTMRYAINIFNRGYVTKQQYKKDDERSSFKDLNLQGARDLQKLNPIEIRGENLTIEDVIQVARFHHEARLTTDEVIQERIIASNNYITKAIDEGKVIYGVNTCFGALAKKILSAEEISLLQDNLIWDHKCSIGKKLPTEHVRAGMLIRANALTRGVSGIRLELIERILKFLNADLIPVVREYGSIGASGDLIPLAQIAGAIIGIDPSFKVSSLRGEIDAHSALEKLALKPIKLGPKEGLALMNGTSVSTGIATLCIYEVDRLFSLILHVHSFFIQALQGSIQAFDPFVHKHKPHKGQIRVANKIVELIDGSKFLDDKVSSMKEDDIKLIQDRYSIRCLPQYLGVIADIIAQARKRIEIEINAVTDNPLIDVDRQMIFHQGNFLGQSDAISMDQIRHSLGLIVKHIDTQIALLVSPEFSNNLPPSLIGNPKTNIQVGLKGLQICANSIMPILLHQGNHITHLYPTHAEQYNQNINSQSFASANLTWNSIEIMKHYLAISLIFAVQSIELRTFANFQNYNARAYLSPKLIPLYKTIYEILGCE</sequence>
<feature type="non-terminal residue" evidence="3">
    <location>
        <position position="562"/>
    </location>
</feature>
<dbReference type="Pfam" id="PF00221">
    <property type="entry name" value="Lyase_aromatic"/>
    <property type="match status" value="1"/>
</dbReference>
<comment type="similarity">
    <text evidence="1">Belongs to the PAL/histidase family.</text>
</comment>
<accession>A0A397UU94</accession>
<dbReference type="AlphaFoldDB" id="A0A397UU94"/>
<dbReference type="Gene3D" id="1.20.200.10">
    <property type="entry name" value="Fumarase/aspartase (Central domain)"/>
    <property type="match status" value="1"/>
</dbReference>
<dbReference type="SUPFAM" id="SSF48557">
    <property type="entry name" value="L-aspartase-like"/>
    <property type="match status" value="1"/>
</dbReference>
<dbReference type="Proteomes" id="UP000266673">
    <property type="component" value="Unassembled WGS sequence"/>
</dbReference>
<keyword evidence="4" id="KW-1185">Reference proteome</keyword>
<dbReference type="OrthoDB" id="10051290at2759"/>
<dbReference type="CDD" id="cd00332">
    <property type="entry name" value="PAL-HAL"/>
    <property type="match status" value="1"/>
</dbReference>
<evidence type="ECO:0000313" key="3">
    <source>
        <dbReference type="EMBL" id="RIB13695.1"/>
    </source>
</evidence>
<dbReference type="EMBL" id="QKWP01000900">
    <property type="protein sequence ID" value="RIB13695.1"/>
    <property type="molecule type" value="Genomic_DNA"/>
</dbReference>
<dbReference type="InterPro" id="IPR022313">
    <property type="entry name" value="Phe/His_NH3-lyase_AS"/>
</dbReference>
<dbReference type="PROSITE" id="PS00488">
    <property type="entry name" value="PAL_HISTIDASE"/>
    <property type="match status" value="1"/>
</dbReference>
<gene>
    <name evidence="3" type="ORF">C2G38_2097760</name>
</gene>
<dbReference type="Gene3D" id="1.10.275.10">
    <property type="entry name" value="Fumarase/aspartase (N-terminal domain)"/>
    <property type="match status" value="1"/>
</dbReference>
<keyword evidence="2 3" id="KW-0456">Lyase</keyword>
<evidence type="ECO:0000313" key="4">
    <source>
        <dbReference type="Proteomes" id="UP000266673"/>
    </source>
</evidence>
<name>A0A397UU94_9GLOM</name>
<proteinExistence type="inferred from homology"/>
<dbReference type="PANTHER" id="PTHR10362">
    <property type="entry name" value="HISTIDINE AMMONIA-LYASE"/>
    <property type="match status" value="1"/>
</dbReference>
<organism evidence="3 4">
    <name type="scientific">Gigaspora rosea</name>
    <dbReference type="NCBI Taxonomy" id="44941"/>
    <lineage>
        <taxon>Eukaryota</taxon>
        <taxon>Fungi</taxon>
        <taxon>Fungi incertae sedis</taxon>
        <taxon>Mucoromycota</taxon>
        <taxon>Glomeromycotina</taxon>
        <taxon>Glomeromycetes</taxon>
        <taxon>Diversisporales</taxon>
        <taxon>Gigasporaceae</taxon>
        <taxon>Gigaspora</taxon>
    </lineage>
</organism>
<dbReference type="FunFam" id="1.10.275.10:FF:000005">
    <property type="entry name" value="Histidine ammonia-lyase"/>
    <property type="match status" value="1"/>
</dbReference>
<dbReference type="InterPro" id="IPR001106">
    <property type="entry name" value="Aromatic_Lyase"/>
</dbReference>
<evidence type="ECO:0000256" key="1">
    <source>
        <dbReference type="ARBA" id="ARBA00007238"/>
    </source>
</evidence>
<protein>
    <submittedName>
        <fullName evidence="3">Histidine ammonia-lyase</fullName>
    </submittedName>
</protein>